<dbReference type="InterPro" id="IPR058163">
    <property type="entry name" value="LysR-type_TF_proteobact-type"/>
</dbReference>
<keyword evidence="2" id="KW-0805">Transcription regulation</keyword>
<gene>
    <name evidence="6" type="primary">gcvA_2</name>
    <name evidence="6" type="ORF">STENOSP10_02740</name>
</gene>
<dbReference type="InterPro" id="IPR036388">
    <property type="entry name" value="WH-like_DNA-bd_sf"/>
</dbReference>
<sequence>MVYSLDDAKKNYPAMKTHLNFTALRAVEAAARHQSFSGAAAELHVTPAAIGQLVRSLEESLAVELFVRERSGSRRLTPTDAAERALPDIRAGLDRLTLGLSRLQESARGGLLTVTTSPAFASKWLLPRLERFQAACPETDVRLHTGLNLVDFEQDAIDIGVRYGRGQWPGLTADKLMDEEIFPVCSAGWLEAHGPLLQPAQLAGLPLIHDLSVDSRTGFMTWSEWLHRAAADNVDAMRGMQVNNSAAVLQAAVEGRGIALARSVMAREDVASGRLVRLFPEISVAATLAYYIVYRPECASLPKVMTFRQWLHSEAQASALDQ</sequence>
<evidence type="ECO:0000256" key="2">
    <source>
        <dbReference type="ARBA" id="ARBA00023015"/>
    </source>
</evidence>
<dbReference type="InterPro" id="IPR005119">
    <property type="entry name" value="LysR_subst-bd"/>
</dbReference>
<proteinExistence type="inferred from homology"/>
<feature type="domain" description="HTH lysR-type" evidence="5">
    <location>
        <begin position="19"/>
        <end position="79"/>
    </location>
</feature>
<keyword evidence="4" id="KW-0804">Transcription</keyword>
<comment type="caution">
    <text evidence="6">The sequence shown here is derived from an EMBL/GenBank/DDBJ whole genome shotgun (WGS) entry which is preliminary data.</text>
</comment>
<dbReference type="InterPro" id="IPR036390">
    <property type="entry name" value="WH_DNA-bd_sf"/>
</dbReference>
<keyword evidence="7" id="KW-1185">Reference proteome</keyword>
<name>A0ABQ6QAN4_9GAMM</name>
<dbReference type="PRINTS" id="PR00039">
    <property type="entry name" value="HTHLYSR"/>
</dbReference>
<dbReference type="Gene3D" id="3.40.190.10">
    <property type="entry name" value="Periplasmic binding protein-like II"/>
    <property type="match status" value="2"/>
</dbReference>
<reference evidence="7" key="1">
    <citation type="submission" date="2023-07" db="EMBL/GenBank/DDBJ databases">
        <title>Genome sequence of Stenotrophomonas sp. Alg010 isolated from Sargassum waste.</title>
        <authorList>
            <person name="Mohapatra"/>
            <person name="B.R."/>
        </authorList>
    </citation>
    <scope>NUCLEOTIDE SEQUENCE [LARGE SCALE GENOMIC DNA]</scope>
    <source>
        <strain evidence="7">Alg010</strain>
    </source>
</reference>
<evidence type="ECO:0000256" key="4">
    <source>
        <dbReference type="ARBA" id="ARBA00023163"/>
    </source>
</evidence>
<dbReference type="Proteomes" id="UP001306668">
    <property type="component" value="Unassembled WGS sequence"/>
</dbReference>
<comment type="similarity">
    <text evidence="1">Belongs to the LysR transcriptional regulatory family.</text>
</comment>
<dbReference type="PANTHER" id="PTHR30537">
    <property type="entry name" value="HTH-TYPE TRANSCRIPTIONAL REGULATOR"/>
    <property type="match status" value="1"/>
</dbReference>
<dbReference type="Pfam" id="PF00126">
    <property type="entry name" value="HTH_1"/>
    <property type="match status" value="1"/>
</dbReference>
<dbReference type="SUPFAM" id="SSF53850">
    <property type="entry name" value="Periplasmic binding protein-like II"/>
    <property type="match status" value="1"/>
</dbReference>
<dbReference type="NCBIfam" id="NF008352">
    <property type="entry name" value="PRK11139.1"/>
    <property type="match status" value="1"/>
</dbReference>
<dbReference type="EMBL" id="BTRJ01000002">
    <property type="protein sequence ID" value="GMR26055.1"/>
    <property type="molecule type" value="Genomic_DNA"/>
</dbReference>
<evidence type="ECO:0000256" key="1">
    <source>
        <dbReference type="ARBA" id="ARBA00009437"/>
    </source>
</evidence>
<evidence type="ECO:0000313" key="7">
    <source>
        <dbReference type="Proteomes" id="UP001306668"/>
    </source>
</evidence>
<evidence type="ECO:0000313" key="6">
    <source>
        <dbReference type="EMBL" id="GMR26055.1"/>
    </source>
</evidence>
<accession>A0ABQ6QAN4</accession>
<dbReference type="InterPro" id="IPR000847">
    <property type="entry name" value="LysR_HTH_N"/>
</dbReference>
<protein>
    <submittedName>
        <fullName evidence="6">Transcriptional regulator GcvA</fullName>
    </submittedName>
</protein>
<evidence type="ECO:0000256" key="3">
    <source>
        <dbReference type="ARBA" id="ARBA00023125"/>
    </source>
</evidence>
<keyword evidence="3" id="KW-0238">DNA-binding</keyword>
<dbReference type="SUPFAM" id="SSF46785">
    <property type="entry name" value="Winged helix' DNA-binding domain"/>
    <property type="match status" value="1"/>
</dbReference>
<dbReference type="Pfam" id="PF03466">
    <property type="entry name" value="LysR_substrate"/>
    <property type="match status" value="1"/>
</dbReference>
<dbReference type="PANTHER" id="PTHR30537:SF79">
    <property type="entry name" value="TRANSCRIPTIONAL REGULATOR-RELATED"/>
    <property type="match status" value="1"/>
</dbReference>
<dbReference type="PROSITE" id="PS50931">
    <property type="entry name" value="HTH_LYSR"/>
    <property type="match status" value="1"/>
</dbReference>
<dbReference type="CDD" id="cd08432">
    <property type="entry name" value="PBP2_GcdR_TrpI_HvrB_AmpR_like"/>
    <property type="match status" value="1"/>
</dbReference>
<evidence type="ECO:0000259" key="5">
    <source>
        <dbReference type="PROSITE" id="PS50931"/>
    </source>
</evidence>
<organism evidence="6 7">
    <name type="scientific">Stenotrophomonas sepilia</name>
    <dbReference type="NCBI Taxonomy" id="2860290"/>
    <lineage>
        <taxon>Bacteria</taxon>
        <taxon>Pseudomonadati</taxon>
        <taxon>Pseudomonadota</taxon>
        <taxon>Gammaproteobacteria</taxon>
        <taxon>Lysobacterales</taxon>
        <taxon>Lysobacteraceae</taxon>
        <taxon>Stenotrophomonas</taxon>
        <taxon>Stenotrophomonas maltophilia group</taxon>
    </lineage>
</organism>
<dbReference type="Gene3D" id="1.10.10.10">
    <property type="entry name" value="Winged helix-like DNA-binding domain superfamily/Winged helix DNA-binding domain"/>
    <property type="match status" value="1"/>
</dbReference>